<feature type="domain" description="Peptidase M61 catalytic" evidence="2">
    <location>
        <begin position="331"/>
        <end position="447"/>
    </location>
</feature>
<feature type="chain" id="PRO_5045390763" evidence="1">
    <location>
        <begin position="23"/>
        <end position="659"/>
    </location>
</feature>
<feature type="signal peptide" evidence="1">
    <location>
        <begin position="1"/>
        <end position="22"/>
    </location>
</feature>
<evidence type="ECO:0000313" key="5">
    <source>
        <dbReference type="Proteomes" id="UP001500791"/>
    </source>
</evidence>
<organism evidence="4 5">
    <name type="scientific">Brevundimonas terrae</name>
    <dbReference type="NCBI Taxonomy" id="363631"/>
    <lineage>
        <taxon>Bacteria</taxon>
        <taxon>Pseudomonadati</taxon>
        <taxon>Pseudomonadota</taxon>
        <taxon>Alphaproteobacteria</taxon>
        <taxon>Caulobacterales</taxon>
        <taxon>Caulobacteraceae</taxon>
        <taxon>Brevundimonas</taxon>
    </lineage>
</organism>
<dbReference type="InterPro" id="IPR024191">
    <property type="entry name" value="Peptidase_M61"/>
</dbReference>
<dbReference type="Pfam" id="PF05299">
    <property type="entry name" value="Peptidase_M61"/>
    <property type="match status" value="1"/>
</dbReference>
<evidence type="ECO:0000259" key="2">
    <source>
        <dbReference type="Pfam" id="PF05299"/>
    </source>
</evidence>
<gene>
    <name evidence="4" type="ORF">GCM10009093_27790</name>
</gene>
<keyword evidence="1" id="KW-0732">Signal</keyword>
<dbReference type="InterPro" id="IPR036034">
    <property type="entry name" value="PDZ_sf"/>
</dbReference>
<evidence type="ECO:0000256" key="1">
    <source>
        <dbReference type="SAM" id="SignalP"/>
    </source>
</evidence>
<dbReference type="InterPro" id="IPR007963">
    <property type="entry name" value="Peptidase_M61_catalytic"/>
</dbReference>
<name>A0ABN0YM38_9CAUL</name>
<dbReference type="SUPFAM" id="SSF50156">
    <property type="entry name" value="PDZ domain-like"/>
    <property type="match status" value="1"/>
</dbReference>
<sequence length="659" mass="72977">MMKSRLVLATLLLCGTATGALAHSPWSGTMAPVAPTPQNTPLALPRAIPPIPAPTQAAYPGVIRYEVDASDVERKIVRVRQTIPVTAGDLTLLYPKFLPGNHAATGPIQLISGVTVTGAGQRIEWLRDTIDPYAFHVEVPAGVSEIVVEFQWLTQPDNSTWRVVMTPEMLNLQWEKALLYPAGYHSTGITFQPSIKLPTGWNYGVALDTDSFEGGVANFKPVDLYTLIDSPLFGGANFKRVDIDPDGSGVHLNIVGDKPDQINPTPTQIGYYENLITQADRLFGARPYDRYEFLVATTKHLGGIGLEHHRSSENSVPDDFFTNWGKSLGSIGLLPHEYVHTWNGKRQRPADELTANHNIPSQNTLLWVYEGQTEYWGDVLTSRSGLAPVADIITSFAEVAAFYDNQPGREWRPLQDTNNHNLLGYRTSNPYASWMRGTGDYYREALLIWLDADTLIREATNERKSLDDFAKGFFGGDNGSYAPRGYVFDDVVAALNAVHPYDWATFLRTRLDAAGPDAKAPLDGLARSGYRLTYTDTLTEAEKKIQTGWKTDFQYSLGFTLSATNRISGIRWGGLAFEADIGPGWEVIAINDLAANADRLREAVSANKDGSAPIKLLLKRGDAFRTVQFDYAGGLRYPRLERIEGTRDRLTEILSPRRR</sequence>
<keyword evidence="5" id="KW-1185">Reference proteome</keyword>
<dbReference type="Pfam" id="PF17899">
    <property type="entry name" value="Peptidase_M61_N"/>
    <property type="match status" value="1"/>
</dbReference>
<dbReference type="Proteomes" id="UP001500791">
    <property type="component" value="Unassembled WGS sequence"/>
</dbReference>
<dbReference type="Gene3D" id="2.60.40.3650">
    <property type="match status" value="1"/>
</dbReference>
<dbReference type="EMBL" id="BAAAEJ010000011">
    <property type="protein sequence ID" value="GAA0399729.1"/>
    <property type="molecule type" value="Genomic_DNA"/>
</dbReference>
<dbReference type="Gene3D" id="1.10.390.10">
    <property type="entry name" value="Neutral Protease Domain 2"/>
    <property type="match status" value="1"/>
</dbReference>
<evidence type="ECO:0000259" key="3">
    <source>
        <dbReference type="Pfam" id="PF17899"/>
    </source>
</evidence>
<accession>A0ABN0YM38</accession>
<dbReference type="RefSeq" id="WP_208381048.1">
    <property type="nucleotide sequence ID" value="NZ_BAAAEJ010000011.1"/>
</dbReference>
<evidence type="ECO:0000313" key="4">
    <source>
        <dbReference type="EMBL" id="GAA0399729.1"/>
    </source>
</evidence>
<dbReference type="InterPro" id="IPR027268">
    <property type="entry name" value="Peptidase_M4/M1_CTD_sf"/>
</dbReference>
<dbReference type="PIRSF" id="PIRSF016493">
    <property type="entry name" value="Glycyl_aminpptds"/>
    <property type="match status" value="1"/>
</dbReference>
<reference evidence="4 5" key="1">
    <citation type="journal article" date="2019" name="Int. J. Syst. Evol. Microbiol.">
        <title>The Global Catalogue of Microorganisms (GCM) 10K type strain sequencing project: providing services to taxonomists for standard genome sequencing and annotation.</title>
        <authorList>
            <consortium name="The Broad Institute Genomics Platform"/>
            <consortium name="The Broad Institute Genome Sequencing Center for Infectious Disease"/>
            <person name="Wu L."/>
            <person name="Ma J."/>
        </authorList>
    </citation>
    <scope>NUCLEOTIDE SEQUENCE [LARGE SCALE GENOMIC DNA]</scope>
    <source>
        <strain evidence="4 5">JCM 13476</strain>
    </source>
</reference>
<dbReference type="InterPro" id="IPR040756">
    <property type="entry name" value="Peptidase_M61_N"/>
</dbReference>
<feature type="domain" description="Peptidase M61 N-terminal" evidence="3">
    <location>
        <begin position="64"/>
        <end position="235"/>
    </location>
</feature>
<protein>
    <submittedName>
        <fullName evidence="4">M61 family metallopeptidase</fullName>
    </submittedName>
</protein>
<comment type="caution">
    <text evidence="4">The sequence shown here is derived from an EMBL/GenBank/DDBJ whole genome shotgun (WGS) entry which is preliminary data.</text>
</comment>
<proteinExistence type="predicted"/>